<dbReference type="STRING" id="554083.BKD30_05685"/>
<sequence>MNGRVLAVILLVALLVVVFALMRRGWRARQRRQADVPAPQRTGELGEPLAGAAGMYVVTTSAGDWLDRVAVHGLGVRTDADLTVHPGGVLIARRGADDVVIPTADLESVTTTSGMAGKFVERDGLLVLTWRLGPRRVDTGFRVRHAGEQAALIAALLTLPGVRRRETPGGVPEAEPAPGTGPTEPPDSTDTSESRGPTA</sequence>
<keyword evidence="4" id="KW-1185">Reference proteome</keyword>
<gene>
    <name evidence="3" type="ORF">BKD30_05685</name>
</gene>
<protein>
    <recommendedName>
        <fullName evidence="2">PH domain-containing protein</fullName>
    </recommendedName>
</protein>
<dbReference type="EMBL" id="MRDE01000024">
    <property type="protein sequence ID" value="OMH26058.1"/>
    <property type="molecule type" value="Genomic_DNA"/>
</dbReference>
<organism evidence="3 4">
    <name type="scientific">Tersicoccus phoenicis</name>
    <dbReference type="NCBI Taxonomy" id="554083"/>
    <lineage>
        <taxon>Bacteria</taxon>
        <taxon>Bacillati</taxon>
        <taxon>Actinomycetota</taxon>
        <taxon>Actinomycetes</taxon>
        <taxon>Micrococcales</taxon>
        <taxon>Micrococcaceae</taxon>
        <taxon>Tersicoccus</taxon>
    </lineage>
</organism>
<feature type="compositionally biased region" description="Polar residues" evidence="1">
    <location>
        <begin position="188"/>
        <end position="199"/>
    </location>
</feature>
<comment type="caution">
    <text evidence="3">The sequence shown here is derived from an EMBL/GenBank/DDBJ whole genome shotgun (WGS) entry which is preliminary data.</text>
</comment>
<name>A0A1R1LEU3_9MICC</name>
<dbReference type="Proteomes" id="UP000187085">
    <property type="component" value="Unassembled WGS sequence"/>
</dbReference>
<dbReference type="Pfam" id="PF25362">
    <property type="entry name" value="bPH_11"/>
    <property type="match status" value="1"/>
</dbReference>
<feature type="compositionally biased region" description="Low complexity" evidence="1">
    <location>
        <begin position="168"/>
        <end position="182"/>
    </location>
</feature>
<evidence type="ECO:0000313" key="4">
    <source>
        <dbReference type="Proteomes" id="UP000187085"/>
    </source>
</evidence>
<accession>A0A1R1LEU3</accession>
<feature type="domain" description="PH" evidence="2">
    <location>
        <begin position="39"/>
        <end position="155"/>
    </location>
</feature>
<feature type="region of interest" description="Disordered" evidence="1">
    <location>
        <begin position="162"/>
        <end position="199"/>
    </location>
</feature>
<evidence type="ECO:0000256" key="1">
    <source>
        <dbReference type="SAM" id="MobiDB-lite"/>
    </source>
</evidence>
<dbReference type="AlphaFoldDB" id="A0A1R1LEU3"/>
<proteinExistence type="predicted"/>
<evidence type="ECO:0000259" key="2">
    <source>
        <dbReference type="Pfam" id="PF25362"/>
    </source>
</evidence>
<dbReference type="InterPro" id="IPR057446">
    <property type="entry name" value="PH_bac"/>
</dbReference>
<evidence type="ECO:0000313" key="3">
    <source>
        <dbReference type="EMBL" id="OMH26058.1"/>
    </source>
</evidence>
<reference evidence="3 4" key="1">
    <citation type="submission" date="2016-12" db="EMBL/GenBank/DDBJ databases">
        <title>Draft genome of Tersicoccus phoenicis 1P05MA.</title>
        <authorList>
            <person name="Nakajima Y."/>
            <person name="Yoshizawa S."/>
            <person name="Nakamura K."/>
            <person name="Ogura Y."/>
            <person name="Hayashi T."/>
            <person name="Kogure K."/>
        </authorList>
    </citation>
    <scope>NUCLEOTIDE SEQUENCE [LARGE SCALE GENOMIC DNA]</scope>
    <source>
        <strain evidence="3 4">1p05MA</strain>
    </source>
</reference>